<evidence type="ECO:0000313" key="4">
    <source>
        <dbReference type="Proteomes" id="UP001269819"/>
    </source>
</evidence>
<dbReference type="Proteomes" id="UP001269819">
    <property type="component" value="Unassembled WGS sequence"/>
</dbReference>
<dbReference type="RefSeq" id="WP_227174622.1">
    <property type="nucleotide sequence ID" value="NZ_JAWIIJ010000026.1"/>
</dbReference>
<evidence type="ECO:0000256" key="2">
    <source>
        <dbReference type="ARBA" id="ARBA00022638"/>
    </source>
</evidence>
<keyword evidence="4" id="KW-1185">Reference proteome</keyword>
<dbReference type="InterPro" id="IPR023346">
    <property type="entry name" value="Lysozyme-like_dom_sf"/>
</dbReference>
<evidence type="ECO:0000256" key="1">
    <source>
        <dbReference type="ARBA" id="ARBA00022529"/>
    </source>
</evidence>
<dbReference type="InterPro" id="IPR052619">
    <property type="entry name" value="Phage_lysozyme-like"/>
</dbReference>
<name>A0ABU3W3M6_9GAMM</name>
<reference evidence="3 4" key="1">
    <citation type="submission" date="2023-10" db="EMBL/GenBank/DDBJ databases">
        <title>Characteristics and mechanism of a salt-tolerant marine origin heterotrophic nitrifying- aerobic denitrifying bacteria Marinobacter xestospongiae HN1.</title>
        <authorList>
            <person name="Qi R."/>
        </authorList>
    </citation>
    <scope>NUCLEOTIDE SEQUENCE [LARGE SCALE GENOMIC DNA]</scope>
    <source>
        <strain evidence="3 4">HN1</strain>
    </source>
</reference>
<accession>A0ABU3W3M6</accession>
<dbReference type="Gene3D" id="1.10.530.40">
    <property type="match status" value="1"/>
</dbReference>
<sequence length="292" mass="32033">MSTMTLSGAVGIGGKNQPSDIRSVQTALNQLNALIVPTRRLAVDGSLGAVPARSNTVAAIEVFQKKVVGMMRPDGRIDPNGRTHRLMNQKLAQAASSQASPSPNLIATLMKRLEQQEGRIPHMYLDTRGYVTVGVGNMIPDANQAAAISFVHRDTGRAATATEIREEYNAIKQRPYGRRYGASAFRPYTSLELTNATIDQLTRKHVQSFTGELQTIYGKAAFNAMPDKVKLALYDMIFNLGMTKLKNEYPNFNRHIGNSDWAAAARESRRGGISDERNLYVRNLLNQAAGTP</sequence>
<dbReference type="InterPro" id="IPR023347">
    <property type="entry name" value="Lysozyme_dom_sf"/>
</dbReference>
<dbReference type="PANTHER" id="PTHR37406">
    <property type="entry name" value="T4-TYPE LYSOZYME 1-RELATED"/>
    <property type="match status" value="1"/>
</dbReference>
<gene>
    <name evidence="3" type="ORF">RYS15_20750</name>
</gene>
<proteinExistence type="predicted"/>
<evidence type="ECO:0008006" key="5">
    <source>
        <dbReference type="Google" id="ProtNLM"/>
    </source>
</evidence>
<comment type="caution">
    <text evidence="3">The sequence shown here is derived from an EMBL/GenBank/DDBJ whole genome shotgun (WGS) entry which is preliminary data.</text>
</comment>
<organism evidence="3 4">
    <name type="scientific">Marinobacter xestospongiae</name>
    <dbReference type="NCBI Taxonomy" id="994319"/>
    <lineage>
        <taxon>Bacteria</taxon>
        <taxon>Pseudomonadati</taxon>
        <taxon>Pseudomonadota</taxon>
        <taxon>Gammaproteobacteria</taxon>
        <taxon>Pseudomonadales</taxon>
        <taxon>Marinobacteraceae</taxon>
        <taxon>Marinobacter</taxon>
    </lineage>
</organism>
<dbReference type="SUPFAM" id="SSF53955">
    <property type="entry name" value="Lysozyme-like"/>
    <property type="match status" value="1"/>
</dbReference>
<evidence type="ECO:0000313" key="3">
    <source>
        <dbReference type="EMBL" id="MDV2081128.1"/>
    </source>
</evidence>
<protein>
    <recommendedName>
        <fullName evidence="5">Lysozyme</fullName>
    </recommendedName>
</protein>
<dbReference type="PANTHER" id="PTHR37406:SF1">
    <property type="entry name" value="T4-TYPE LYSOZYME 1-RELATED"/>
    <property type="match status" value="1"/>
</dbReference>
<keyword evidence="2" id="KW-0081">Bacteriolytic enzyme</keyword>
<dbReference type="EMBL" id="JAWIIJ010000026">
    <property type="protein sequence ID" value="MDV2081128.1"/>
    <property type="molecule type" value="Genomic_DNA"/>
</dbReference>
<keyword evidence="1" id="KW-0929">Antimicrobial</keyword>